<evidence type="ECO:0000313" key="3">
    <source>
        <dbReference type="Proteomes" id="UP000324748"/>
    </source>
</evidence>
<dbReference type="EMBL" id="VDEP01000103">
    <property type="protein sequence ID" value="KAA1131575.1"/>
    <property type="molecule type" value="Genomic_DNA"/>
</dbReference>
<dbReference type="Proteomes" id="UP000324748">
    <property type="component" value="Unassembled WGS sequence"/>
</dbReference>
<organism evidence="1 3">
    <name type="scientific">Puccinia graminis f. sp. tritici</name>
    <dbReference type="NCBI Taxonomy" id="56615"/>
    <lineage>
        <taxon>Eukaryota</taxon>
        <taxon>Fungi</taxon>
        <taxon>Dikarya</taxon>
        <taxon>Basidiomycota</taxon>
        <taxon>Pucciniomycotina</taxon>
        <taxon>Pucciniomycetes</taxon>
        <taxon>Pucciniales</taxon>
        <taxon>Pucciniaceae</taxon>
        <taxon>Puccinia</taxon>
    </lineage>
</organism>
<proteinExistence type="predicted"/>
<accession>A0A5B0MUF2</accession>
<dbReference type="OrthoDB" id="10358808at2759"/>
<gene>
    <name evidence="1" type="ORF">PGT21_050287</name>
    <name evidence="2" type="ORF">PGTUg99_050093</name>
</gene>
<reference evidence="3 4" key="1">
    <citation type="submission" date="2019-05" db="EMBL/GenBank/DDBJ databases">
        <title>Emergence of the Ug99 lineage of the wheat stem rust pathogen through somatic hybridization.</title>
        <authorList>
            <person name="Li F."/>
            <person name="Upadhyaya N.M."/>
            <person name="Sperschneider J."/>
            <person name="Matny O."/>
            <person name="Nguyen-Phuc H."/>
            <person name="Mago R."/>
            <person name="Raley C."/>
            <person name="Miller M.E."/>
            <person name="Silverstein K.A.T."/>
            <person name="Henningsen E."/>
            <person name="Hirsch C.D."/>
            <person name="Visser B."/>
            <person name="Pretorius Z.A."/>
            <person name="Steffenson B.J."/>
            <person name="Schwessinger B."/>
            <person name="Dodds P.N."/>
            <person name="Figueroa M."/>
        </authorList>
    </citation>
    <scope>NUCLEOTIDE SEQUENCE [LARGE SCALE GENOMIC DNA]</scope>
    <source>
        <strain evidence="1">21-0</strain>
        <strain evidence="2 4">Ug99</strain>
    </source>
</reference>
<dbReference type="AlphaFoldDB" id="A0A5B0MUF2"/>
<dbReference type="EMBL" id="VSWC01000131">
    <property type="protein sequence ID" value="KAA1080615.1"/>
    <property type="molecule type" value="Genomic_DNA"/>
</dbReference>
<evidence type="ECO:0000313" key="4">
    <source>
        <dbReference type="Proteomes" id="UP000325313"/>
    </source>
</evidence>
<dbReference type="Proteomes" id="UP000325313">
    <property type="component" value="Unassembled WGS sequence"/>
</dbReference>
<name>A0A5B0MUF2_PUCGR</name>
<comment type="caution">
    <text evidence="1">The sequence shown here is derived from an EMBL/GenBank/DDBJ whole genome shotgun (WGS) entry which is preliminary data.</text>
</comment>
<keyword evidence="3" id="KW-1185">Reference proteome</keyword>
<protein>
    <submittedName>
        <fullName evidence="1">Uncharacterized protein</fullName>
    </submittedName>
</protein>
<sequence>MAAKMSHFGLDLLGGENLPPGYFSASKYWRIQGVGDQLVQMVDCDISYKLFSPKDALKPQGAWNMCKSKQKFQALFPVKSTSLDQFQDLVAKECKTTFKGTEASIQNALQFGSPHIGWNVLMKLPAVNEFLRLAEYTVIDKDSYSYWISTIVTNGKDQTKVILDVVMVNPASVKKDKKLSIKMNKHNRQQAAAQEASSSNLSVKASNFDLSNILANKIYVTHLPNVKYQPKLPVFIHLTNHNKYIPLTTGNETKSPEPDSESNSVINLQVNLLNEYLKFVKIPPGNRDGILHILTENKATNPQLF</sequence>
<evidence type="ECO:0000313" key="2">
    <source>
        <dbReference type="EMBL" id="KAA1131575.1"/>
    </source>
</evidence>
<evidence type="ECO:0000313" key="1">
    <source>
        <dbReference type="EMBL" id="KAA1080615.1"/>
    </source>
</evidence>